<evidence type="ECO:0000313" key="6">
    <source>
        <dbReference type="EMBL" id="KAF3325266.1"/>
    </source>
</evidence>
<dbReference type="Pfam" id="PF13178">
    <property type="entry name" value="DUF4005"/>
    <property type="match status" value="1"/>
</dbReference>
<proteinExistence type="inferred from homology"/>
<feature type="compositionally biased region" description="Basic and acidic residues" evidence="4">
    <location>
        <begin position="14"/>
        <end position="24"/>
    </location>
</feature>
<feature type="domain" description="DUF4005" evidence="5">
    <location>
        <begin position="319"/>
        <end position="385"/>
    </location>
</feature>
<dbReference type="Proteomes" id="UP000623129">
    <property type="component" value="Unassembled WGS sequence"/>
</dbReference>
<evidence type="ECO:0000256" key="3">
    <source>
        <dbReference type="ARBA" id="ARBA00024378"/>
    </source>
</evidence>
<dbReference type="CDD" id="cd23767">
    <property type="entry name" value="IQCD"/>
    <property type="match status" value="1"/>
</dbReference>
<reference evidence="6" key="1">
    <citation type="submission" date="2020-01" db="EMBL/GenBank/DDBJ databases">
        <title>Genome sequence of Kobresia littledalei, the first chromosome-level genome in the family Cyperaceae.</title>
        <authorList>
            <person name="Qu G."/>
        </authorList>
    </citation>
    <scope>NUCLEOTIDE SEQUENCE</scope>
    <source>
        <strain evidence="6">C.B.Clarke</strain>
        <tissue evidence="6">Leaf</tissue>
    </source>
</reference>
<dbReference type="SMART" id="SM00015">
    <property type="entry name" value="IQ"/>
    <property type="match status" value="2"/>
</dbReference>
<dbReference type="AlphaFoldDB" id="A0A833QU80"/>
<dbReference type="PROSITE" id="PS50096">
    <property type="entry name" value="IQ"/>
    <property type="match status" value="2"/>
</dbReference>
<feature type="compositionally biased region" description="Polar residues" evidence="4">
    <location>
        <begin position="278"/>
        <end position="288"/>
    </location>
</feature>
<comment type="caution">
    <text evidence="6">The sequence shown here is derived from an EMBL/GenBank/DDBJ whole genome shotgun (WGS) entry which is preliminary data.</text>
</comment>
<comment type="similarity">
    <text evidence="2">Belongs to the IQD family.</text>
</comment>
<name>A0A833QU80_9POAL</name>
<keyword evidence="1" id="KW-0112">Calmodulin-binding</keyword>
<feature type="region of interest" description="Disordered" evidence="4">
    <location>
        <begin position="1"/>
        <end position="60"/>
    </location>
</feature>
<accession>A0A833QU80</accession>
<feature type="region of interest" description="Disordered" evidence="4">
    <location>
        <begin position="196"/>
        <end position="288"/>
    </location>
</feature>
<feature type="compositionally biased region" description="Basic and acidic residues" evidence="4">
    <location>
        <begin position="45"/>
        <end position="55"/>
    </location>
</feature>
<organism evidence="6 7">
    <name type="scientific">Carex littledalei</name>
    <dbReference type="NCBI Taxonomy" id="544730"/>
    <lineage>
        <taxon>Eukaryota</taxon>
        <taxon>Viridiplantae</taxon>
        <taxon>Streptophyta</taxon>
        <taxon>Embryophyta</taxon>
        <taxon>Tracheophyta</taxon>
        <taxon>Spermatophyta</taxon>
        <taxon>Magnoliopsida</taxon>
        <taxon>Liliopsida</taxon>
        <taxon>Poales</taxon>
        <taxon>Cyperaceae</taxon>
        <taxon>Cyperoideae</taxon>
        <taxon>Cariceae</taxon>
        <taxon>Carex</taxon>
        <taxon>Carex subgen. Euthyceras</taxon>
    </lineage>
</organism>
<feature type="compositionally biased region" description="Polar residues" evidence="4">
    <location>
        <begin position="200"/>
        <end position="214"/>
    </location>
</feature>
<evidence type="ECO:0000313" key="7">
    <source>
        <dbReference type="Proteomes" id="UP000623129"/>
    </source>
</evidence>
<sequence length="452" mass="49877">MGKTGKWFKSFLTGKREKPKEKCDNSSSNSSTPVPKEKRRWSFRRPTETRKEHDQSLASTSAHGFLETRIDPERHAVAVAVATAAAADVAVAAAQAAAAMVRLTSGPTGKSGGNGRILRRNSMIEEVAAIKIQSVFRSYLARKALCALKGLVKLQALVRGHLVRKQASATLRCMQALVAVQTRTRLQRIKILEEEERSQCRTPQRQRSVRNSPQHPRFRHSNQDNSTEENVKIVEVDTSMPKARHSYSPAGSNLERPLSSHSRSGAHHHTSNHPKISPTASALTDMSPRTYSGRFDEFSFTTAQSGGCSPAFGNYFKSGSCASDATKSPYAGTSQDYPLFPNYMANTESSRAKARSQSAPKSRPADSFERSTSTSRRRVSLEGRNIPRVIKMQRSASQAGPTDSDFQYQYQYPWSVKLDKSSISLKDSECGSTSTVMTNASYYSTLLAQEVR</sequence>
<dbReference type="EMBL" id="SWLB01000020">
    <property type="protein sequence ID" value="KAF3325266.1"/>
    <property type="molecule type" value="Genomic_DNA"/>
</dbReference>
<gene>
    <name evidence="6" type="ORF">FCM35_KLT10337</name>
</gene>
<dbReference type="Pfam" id="PF00612">
    <property type="entry name" value="IQ"/>
    <property type="match status" value="2"/>
</dbReference>
<keyword evidence="7" id="KW-1185">Reference proteome</keyword>
<feature type="region of interest" description="Disordered" evidence="4">
    <location>
        <begin position="348"/>
        <end position="385"/>
    </location>
</feature>
<protein>
    <submittedName>
        <fullName evidence="6">Protein IQ-DOMAIN 14</fullName>
    </submittedName>
</protein>
<evidence type="ECO:0000256" key="1">
    <source>
        <dbReference type="ARBA" id="ARBA00022860"/>
    </source>
</evidence>
<evidence type="ECO:0000259" key="5">
    <source>
        <dbReference type="Pfam" id="PF13178"/>
    </source>
</evidence>
<feature type="compositionally biased region" description="Polar residues" evidence="4">
    <location>
        <begin position="348"/>
        <end position="360"/>
    </location>
</feature>
<comment type="subunit">
    <text evidence="3">Binds to multiple calmodulin (CaM) in the presence of Ca(2+) and CaM-like proteins.</text>
</comment>
<dbReference type="PANTHER" id="PTHR32295">
    <property type="entry name" value="IQ-DOMAIN 5-RELATED"/>
    <property type="match status" value="1"/>
</dbReference>
<dbReference type="InterPro" id="IPR000048">
    <property type="entry name" value="IQ_motif_EF-hand-BS"/>
</dbReference>
<dbReference type="OrthoDB" id="685302at2759"/>
<dbReference type="PANTHER" id="PTHR32295:SF45">
    <property type="entry name" value="PROTEIN IQ-DOMAIN 19"/>
    <property type="match status" value="1"/>
</dbReference>
<dbReference type="InterPro" id="IPR025064">
    <property type="entry name" value="DUF4005"/>
</dbReference>
<evidence type="ECO:0000256" key="2">
    <source>
        <dbReference type="ARBA" id="ARBA00024341"/>
    </source>
</evidence>
<evidence type="ECO:0000256" key="4">
    <source>
        <dbReference type="SAM" id="MobiDB-lite"/>
    </source>
</evidence>
<dbReference type="GO" id="GO:0005516">
    <property type="term" value="F:calmodulin binding"/>
    <property type="evidence" value="ECO:0007669"/>
    <property type="project" value="UniProtKB-KW"/>
</dbReference>
<dbReference type="Gene3D" id="1.20.5.190">
    <property type="match status" value="1"/>
</dbReference>